<evidence type="ECO:0000256" key="4">
    <source>
        <dbReference type="ARBA" id="ARBA00022825"/>
    </source>
</evidence>
<dbReference type="InterPro" id="IPR050127">
    <property type="entry name" value="Serine_Proteases_S1"/>
</dbReference>
<dbReference type="Ensembl" id="ENSNFUT00015042245.1">
    <property type="protein sequence ID" value="ENSNFUP00015040470.1"/>
    <property type="gene ID" value="ENSNFUG00015019433.1"/>
</dbReference>
<organism evidence="11 12">
    <name type="scientific">Nothobranchius furzeri</name>
    <name type="common">Turquoise killifish</name>
    <dbReference type="NCBI Taxonomy" id="105023"/>
    <lineage>
        <taxon>Eukaryota</taxon>
        <taxon>Metazoa</taxon>
        <taxon>Chordata</taxon>
        <taxon>Craniata</taxon>
        <taxon>Vertebrata</taxon>
        <taxon>Euteleostomi</taxon>
        <taxon>Actinopterygii</taxon>
        <taxon>Neopterygii</taxon>
        <taxon>Teleostei</taxon>
        <taxon>Neoteleostei</taxon>
        <taxon>Acanthomorphata</taxon>
        <taxon>Ovalentaria</taxon>
        <taxon>Atherinomorphae</taxon>
        <taxon>Cyprinodontiformes</taxon>
        <taxon>Nothobranchiidae</taxon>
        <taxon>Nothobranchius</taxon>
    </lineage>
</organism>
<feature type="signal peptide" evidence="9">
    <location>
        <begin position="1"/>
        <end position="27"/>
    </location>
</feature>
<dbReference type="SUPFAM" id="SSF50494">
    <property type="entry name" value="Trypsin-like serine proteases"/>
    <property type="match status" value="1"/>
</dbReference>
<dbReference type="GeneTree" id="ENSGT01050000244971"/>
<dbReference type="FunFam" id="2.40.10.10:FF:000002">
    <property type="entry name" value="Transmembrane protease serine"/>
    <property type="match status" value="1"/>
</dbReference>
<evidence type="ECO:0000256" key="6">
    <source>
        <dbReference type="ARBA" id="ARBA00024195"/>
    </source>
</evidence>
<evidence type="ECO:0000256" key="2">
    <source>
        <dbReference type="ARBA" id="ARBA00022670"/>
    </source>
</evidence>
<dbReference type="GO" id="GO:0006508">
    <property type="term" value="P:proteolysis"/>
    <property type="evidence" value="ECO:0007669"/>
    <property type="project" value="UniProtKB-KW"/>
</dbReference>
<reference evidence="11" key="3">
    <citation type="submission" date="2025-09" db="UniProtKB">
        <authorList>
            <consortium name="Ensembl"/>
        </authorList>
    </citation>
    <scope>IDENTIFICATION</scope>
</reference>
<comment type="subcellular location">
    <subcellularLocation>
        <location evidence="1">Secreted</location>
        <location evidence="1">Extracellular space</location>
    </subcellularLocation>
</comment>
<reference evidence="11" key="1">
    <citation type="submission" date="2014-08" db="EMBL/GenBank/DDBJ databases">
        <authorList>
            <person name="Senf B."/>
            <person name="Petzold A."/>
            <person name="Downie B.R."/>
            <person name="Koch P."/>
            <person name="Platzer M."/>
        </authorList>
    </citation>
    <scope>NUCLEOTIDE SEQUENCE [LARGE SCALE GENOMIC DNA]</scope>
    <source>
        <strain evidence="11">GRZ</strain>
    </source>
</reference>
<dbReference type="PROSITE" id="PS00135">
    <property type="entry name" value="TRYPSIN_SER"/>
    <property type="match status" value="1"/>
</dbReference>
<dbReference type="Proteomes" id="UP000694548">
    <property type="component" value="Chromosome sgr10"/>
</dbReference>
<evidence type="ECO:0000259" key="10">
    <source>
        <dbReference type="PROSITE" id="PS50240"/>
    </source>
</evidence>
<dbReference type="PANTHER" id="PTHR24264:SF67">
    <property type="entry name" value="TRYPSIN-3-LIKE"/>
    <property type="match status" value="1"/>
</dbReference>
<dbReference type="AlphaFoldDB" id="A0A8C6PB10"/>
<evidence type="ECO:0000256" key="1">
    <source>
        <dbReference type="ARBA" id="ARBA00004239"/>
    </source>
</evidence>
<dbReference type="Pfam" id="PF00089">
    <property type="entry name" value="Trypsin"/>
    <property type="match status" value="1"/>
</dbReference>
<dbReference type="InterPro" id="IPR001254">
    <property type="entry name" value="Trypsin_dom"/>
</dbReference>
<proteinExistence type="inferred from homology"/>
<comment type="similarity">
    <text evidence="6">Belongs to the peptidase S1 family. CLIP subfamily.</text>
</comment>
<dbReference type="InterPro" id="IPR009003">
    <property type="entry name" value="Peptidase_S1_PA"/>
</dbReference>
<dbReference type="PANTHER" id="PTHR24264">
    <property type="entry name" value="TRYPSIN-RELATED"/>
    <property type="match status" value="1"/>
</dbReference>
<dbReference type="SMART" id="SM00020">
    <property type="entry name" value="Tryp_SPc"/>
    <property type="match status" value="1"/>
</dbReference>
<dbReference type="PROSITE" id="PS50240">
    <property type="entry name" value="TRYPSIN_DOM"/>
    <property type="match status" value="1"/>
</dbReference>
<keyword evidence="12" id="KW-1185">Reference proteome</keyword>
<dbReference type="CDD" id="cd00190">
    <property type="entry name" value="Tryp_SPc"/>
    <property type="match status" value="1"/>
</dbReference>
<sequence>MKPSDKNTPNCICLAMELLMLIVGLLADVLCCFLEPKPTQPSPVASHNGSCAHAEPHNRRLCCCAKLHQIHCVSADLEWATLLWGITGSQVLGSDCSTLQHRLQAPMILNRFVSLAPLPRQGTGVAEGHLCQMSGWGHNSVSGGRVPVTLRTVAVPIVSAARCNSSNSFDGNITTNMVCADHQAGGKDACKGDSGGPLVCKGQVYGVVSWGNGCGDAKFPGVYTAVSPPLGGSDHVRLLSTLLQTQKNLKTNFTQKSFFICYF</sequence>
<keyword evidence="9" id="KW-0732">Signal</keyword>
<keyword evidence="2" id="KW-0645">Protease</keyword>
<feature type="domain" description="Peptidase S1" evidence="10">
    <location>
        <begin position="102"/>
        <end position="244"/>
    </location>
</feature>
<keyword evidence="5" id="KW-1015">Disulfide bond</keyword>
<evidence type="ECO:0000256" key="3">
    <source>
        <dbReference type="ARBA" id="ARBA00022801"/>
    </source>
</evidence>
<dbReference type="Gene3D" id="2.40.10.10">
    <property type="entry name" value="Trypsin-like serine proteases"/>
    <property type="match status" value="2"/>
</dbReference>
<dbReference type="EC" id="3.4.21.4" evidence="8"/>
<evidence type="ECO:0000256" key="5">
    <source>
        <dbReference type="ARBA" id="ARBA00023157"/>
    </source>
</evidence>
<comment type="catalytic activity">
    <reaction evidence="7">
        <text>Preferential cleavage: Arg-|-Xaa, Lys-|-Xaa.</text>
        <dbReference type="EC" id="3.4.21.4"/>
    </reaction>
</comment>
<reference evidence="11" key="2">
    <citation type="submission" date="2025-08" db="UniProtKB">
        <authorList>
            <consortium name="Ensembl"/>
        </authorList>
    </citation>
    <scope>IDENTIFICATION</scope>
</reference>
<dbReference type="GO" id="GO:0004252">
    <property type="term" value="F:serine-type endopeptidase activity"/>
    <property type="evidence" value="ECO:0007669"/>
    <property type="project" value="UniProtKB-EC"/>
</dbReference>
<keyword evidence="3" id="KW-0378">Hydrolase</keyword>
<evidence type="ECO:0000256" key="8">
    <source>
        <dbReference type="ARBA" id="ARBA00038868"/>
    </source>
</evidence>
<dbReference type="InterPro" id="IPR043504">
    <property type="entry name" value="Peptidase_S1_PA_chymotrypsin"/>
</dbReference>
<dbReference type="GO" id="GO:0005615">
    <property type="term" value="C:extracellular space"/>
    <property type="evidence" value="ECO:0007669"/>
    <property type="project" value="TreeGrafter"/>
</dbReference>
<evidence type="ECO:0000256" key="9">
    <source>
        <dbReference type="SAM" id="SignalP"/>
    </source>
</evidence>
<evidence type="ECO:0000313" key="12">
    <source>
        <dbReference type="Proteomes" id="UP000694548"/>
    </source>
</evidence>
<dbReference type="InterPro" id="IPR033116">
    <property type="entry name" value="TRYPSIN_SER"/>
</dbReference>
<protein>
    <recommendedName>
        <fullName evidence="8">trypsin</fullName>
        <ecNumber evidence="8">3.4.21.4</ecNumber>
    </recommendedName>
</protein>
<name>A0A8C6PB10_NOTFU</name>
<keyword evidence="4" id="KW-0720">Serine protease</keyword>
<evidence type="ECO:0000313" key="11">
    <source>
        <dbReference type="Ensembl" id="ENSNFUP00015040470.1"/>
    </source>
</evidence>
<feature type="chain" id="PRO_5034341963" description="trypsin" evidence="9">
    <location>
        <begin position="28"/>
        <end position="263"/>
    </location>
</feature>
<accession>A0A8C6PB10</accession>
<evidence type="ECO:0000256" key="7">
    <source>
        <dbReference type="ARBA" id="ARBA00036320"/>
    </source>
</evidence>